<dbReference type="AlphaFoldDB" id="A0A5R9DS66"/>
<comment type="caution">
    <text evidence="1">The sequence shown here is derived from an EMBL/GenBank/DDBJ whole genome shotgun (WGS) entry which is preliminary data.</text>
</comment>
<dbReference type="EMBL" id="VAWE01000002">
    <property type="protein sequence ID" value="TLQ39450.1"/>
    <property type="molecule type" value="Genomic_DNA"/>
</dbReference>
<evidence type="ECO:0000313" key="2">
    <source>
        <dbReference type="Proteomes" id="UP000305921"/>
    </source>
</evidence>
<accession>A0A5R9DS66</accession>
<sequence length="81" mass="9075">MRKNKEIIKVENPSCDHGKWWRCATYLEKMPNGSWMAKCSDNACVSIAGESVWRAGGNSAPFTYAELEAMAQAHCLKKHSN</sequence>
<evidence type="ECO:0000313" key="1">
    <source>
        <dbReference type="EMBL" id="TLQ39450.1"/>
    </source>
</evidence>
<gene>
    <name evidence="1" type="ORF">FEF34_39470</name>
</gene>
<name>A0A5R9DS66_9ACTN</name>
<organism evidence="1 2">
    <name type="scientific">Streptomyces marianii</name>
    <dbReference type="NCBI Taxonomy" id="1817406"/>
    <lineage>
        <taxon>Bacteria</taxon>
        <taxon>Bacillati</taxon>
        <taxon>Actinomycetota</taxon>
        <taxon>Actinomycetes</taxon>
        <taxon>Kitasatosporales</taxon>
        <taxon>Streptomycetaceae</taxon>
        <taxon>Streptomyces</taxon>
    </lineage>
</organism>
<protein>
    <submittedName>
        <fullName evidence="1">Uncharacterized protein</fullName>
    </submittedName>
</protein>
<proteinExistence type="predicted"/>
<keyword evidence="2" id="KW-1185">Reference proteome</keyword>
<dbReference type="RefSeq" id="WP_138058260.1">
    <property type="nucleotide sequence ID" value="NZ_VAWE01000002.1"/>
</dbReference>
<reference evidence="1 2" key="1">
    <citation type="submission" date="2019-05" db="EMBL/GenBank/DDBJ databases">
        <title>Streptomyces marianii sp. nov., a novel marine actinomycete from southern coast of India.</title>
        <authorList>
            <person name="Iniyan A.M."/>
            <person name="Wink J."/>
            <person name="Ramprasad E."/>
            <person name="Ramana C.V."/>
            <person name="Bunk B."/>
            <person name="Sproer C."/>
            <person name="Joseph F.-J.R.S."/>
            <person name="Vincent S.G.P."/>
        </authorList>
    </citation>
    <scope>NUCLEOTIDE SEQUENCE [LARGE SCALE GENOMIC DNA]</scope>
    <source>
        <strain evidence="1 2">ICN19</strain>
    </source>
</reference>
<dbReference type="Proteomes" id="UP000305921">
    <property type="component" value="Unassembled WGS sequence"/>
</dbReference>